<keyword evidence="7" id="KW-1185">Reference proteome</keyword>
<evidence type="ECO:0000256" key="2">
    <source>
        <dbReference type="ARBA" id="ARBA00022692"/>
    </source>
</evidence>
<sequence length="88" mass="9585">MSAAIPPGDWLGYIAATLTTVAFIPQAWRTLRTHDTRALSLGMYLTFTVGVAFWLGYGLTLGAWPIIVSNAITLLLAGTILLLKWRHG</sequence>
<dbReference type="OrthoDB" id="122062at2"/>
<evidence type="ECO:0000256" key="1">
    <source>
        <dbReference type="ARBA" id="ARBA00004141"/>
    </source>
</evidence>
<protein>
    <recommendedName>
        <fullName evidence="8">Glutathione synthetase</fullName>
    </recommendedName>
</protein>
<dbReference type="EMBL" id="MWQO01000007">
    <property type="protein sequence ID" value="THD11696.1"/>
    <property type="molecule type" value="Genomic_DNA"/>
</dbReference>
<dbReference type="GO" id="GO:0016020">
    <property type="term" value="C:membrane"/>
    <property type="evidence" value="ECO:0007669"/>
    <property type="project" value="UniProtKB-SubCell"/>
</dbReference>
<dbReference type="Proteomes" id="UP000307749">
    <property type="component" value="Unassembled WGS sequence"/>
</dbReference>
<dbReference type="Pfam" id="PF04193">
    <property type="entry name" value="PQ-loop"/>
    <property type="match status" value="1"/>
</dbReference>
<dbReference type="RefSeq" id="WP_081126899.1">
    <property type="nucleotide sequence ID" value="NZ_DAHXOC010000034.1"/>
</dbReference>
<feature type="transmembrane region" description="Helical" evidence="5">
    <location>
        <begin position="12"/>
        <end position="31"/>
    </location>
</feature>
<dbReference type="InterPro" id="IPR047662">
    <property type="entry name" value="SemiSWEET"/>
</dbReference>
<evidence type="ECO:0000256" key="3">
    <source>
        <dbReference type="ARBA" id="ARBA00022989"/>
    </source>
</evidence>
<keyword evidence="4 5" id="KW-0472">Membrane</keyword>
<accession>A0A4S3KRV4</accession>
<evidence type="ECO:0000256" key="4">
    <source>
        <dbReference type="ARBA" id="ARBA00023136"/>
    </source>
</evidence>
<keyword evidence="3 5" id="KW-1133">Transmembrane helix</keyword>
<evidence type="ECO:0000256" key="5">
    <source>
        <dbReference type="SAM" id="Phobius"/>
    </source>
</evidence>
<evidence type="ECO:0008006" key="8">
    <source>
        <dbReference type="Google" id="ProtNLM"/>
    </source>
</evidence>
<dbReference type="GO" id="GO:0051119">
    <property type="term" value="F:sugar transmembrane transporter activity"/>
    <property type="evidence" value="ECO:0007669"/>
    <property type="project" value="InterPro"/>
</dbReference>
<keyword evidence="2 5" id="KW-0812">Transmembrane</keyword>
<dbReference type="AlphaFoldDB" id="A0A4S3KRV4"/>
<evidence type="ECO:0000313" key="7">
    <source>
        <dbReference type="Proteomes" id="UP000307749"/>
    </source>
</evidence>
<gene>
    <name evidence="6" type="ORF">B1806_02165</name>
</gene>
<feature type="transmembrane region" description="Helical" evidence="5">
    <location>
        <begin position="38"/>
        <end position="57"/>
    </location>
</feature>
<reference evidence="6 7" key="1">
    <citation type="submission" date="2017-02" db="EMBL/GenBank/DDBJ databases">
        <title>Whole genome sequencing of Metallibacterium scheffleri DSM 24874 (T).</title>
        <authorList>
            <person name="Kumar S."/>
            <person name="Patil P."/>
            <person name="Patil P.B."/>
        </authorList>
    </citation>
    <scope>NUCLEOTIDE SEQUENCE [LARGE SCALE GENOMIC DNA]</scope>
    <source>
        <strain evidence="6 7">DSM 24874</strain>
    </source>
</reference>
<dbReference type="NCBIfam" id="NF037968">
    <property type="entry name" value="SemiSWEET_2"/>
    <property type="match status" value="1"/>
</dbReference>
<organism evidence="6 7">
    <name type="scientific">Metallibacterium scheffleri</name>
    <dbReference type="NCBI Taxonomy" id="993689"/>
    <lineage>
        <taxon>Bacteria</taxon>
        <taxon>Pseudomonadati</taxon>
        <taxon>Pseudomonadota</taxon>
        <taxon>Gammaproteobacteria</taxon>
        <taxon>Lysobacterales</taxon>
        <taxon>Rhodanobacteraceae</taxon>
        <taxon>Metallibacterium</taxon>
    </lineage>
</organism>
<name>A0A4S3KRV4_9GAMM</name>
<dbReference type="Gene3D" id="1.20.1280.290">
    <property type="match status" value="1"/>
</dbReference>
<feature type="transmembrane region" description="Helical" evidence="5">
    <location>
        <begin position="63"/>
        <end position="83"/>
    </location>
</feature>
<dbReference type="InterPro" id="IPR006603">
    <property type="entry name" value="PQ-loop_rpt"/>
</dbReference>
<evidence type="ECO:0000313" key="6">
    <source>
        <dbReference type="EMBL" id="THD11696.1"/>
    </source>
</evidence>
<proteinExistence type="predicted"/>
<comment type="caution">
    <text evidence="6">The sequence shown here is derived from an EMBL/GenBank/DDBJ whole genome shotgun (WGS) entry which is preliminary data.</text>
</comment>
<dbReference type="STRING" id="993689.GCA_002077135_01507"/>
<comment type="subcellular location">
    <subcellularLocation>
        <location evidence="1">Membrane</location>
        <topology evidence="1">Multi-pass membrane protein</topology>
    </subcellularLocation>
</comment>